<accession>A0AAU8K3N3</accession>
<dbReference type="RefSeq" id="WP_354644235.1">
    <property type="nucleotide sequence ID" value="NZ_CP159872.1"/>
</dbReference>
<protein>
    <submittedName>
        <fullName evidence="2">(2Fe-2S)-binding protein</fullName>
    </submittedName>
</protein>
<reference evidence="2" key="1">
    <citation type="submission" date="2024-06" db="EMBL/GenBank/DDBJ databases">
        <title>The genome sequences of Kitasatospora sp. strain HUAS MG31.</title>
        <authorList>
            <person name="Mo P."/>
        </authorList>
    </citation>
    <scope>NUCLEOTIDE SEQUENCE</scope>
    <source>
        <strain evidence="2">HUAS MG31</strain>
    </source>
</reference>
<dbReference type="GO" id="GO:0051537">
    <property type="term" value="F:2 iron, 2 sulfur cluster binding"/>
    <property type="evidence" value="ECO:0007669"/>
    <property type="project" value="InterPro"/>
</dbReference>
<proteinExistence type="predicted"/>
<dbReference type="AlphaFoldDB" id="A0AAU8K3N3"/>
<dbReference type="Pfam" id="PF11575">
    <property type="entry name" value="FhuF_C"/>
    <property type="match status" value="1"/>
</dbReference>
<evidence type="ECO:0000259" key="1">
    <source>
        <dbReference type="Pfam" id="PF11575"/>
    </source>
</evidence>
<feature type="domain" description="Ferric siderophore reductase C-terminal" evidence="1">
    <location>
        <begin position="236"/>
        <end position="255"/>
    </location>
</feature>
<name>A0AAU8K3N3_9ACTN</name>
<dbReference type="KEGG" id="kcm:ABWK59_32425"/>
<sequence>MTTPDPTPARPHDVPNPGALLDRVGRIGPYFAVRAGPAGGTPPEGFRLLRDLYAIAPGGPLAERIAEVGRRLGTNEARVAASTVHLGLAARLWSVALGAAALGGVVPDLHPDRAHWALPAQGPLDLWLPCPGTTADGGAARDGAVVEELHRVVLDGNLAPLAEAVRAHAPVAAGLLDGNAASALMGTVRVLAAAPGVRGREAARRAETLARALLDRPPLHGTGTLSVPGGPPRFRRTSCCLYYRVPGGGLCGDCVFDRPPRRG</sequence>
<evidence type="ECO:0000313" key="2">
    <source>
        <dbReference type="EMBL" id="XCM83300.1"/>
    </source>
</evidence>
<dbReference type="EMBL" id="CP159872">
    <property type="protein sequence ID" value="XCM83300.1"/>
    <property type="molecule type" value="Genomic_DNA"/>
</dbReference>
<dbReference type="InterPro" id="IPR024726">
    <property type="entry name" value="FhuF_C"/>
</dbReference>
<gene>
    <name evidence="2" type="ORF">ABWK59_32425</name>
</gene>
<organism evidence="2">
    <name type="scientific">Kitasatospora camelliae</name>
    <dbReference type="NCBI Taxonomy" id="3156397"/>
    <lineage>
        <taxon>Bacteria</taxon>
        <taxon>Bacillati</taxon>
        <taxon>Actinomycetota</taxon>
        <taxon>Actinomycetes</taxon>
        <taxon>Kitasatosporales</taxon>
        <taxon>Streptomycetaceae</taxon>
        <taxon>Kitasatospora</taxon>
    </lineage>
</organism>